<evidence type="ECO:0000313" key="2">
    <source>
        <dbReference type="Proteomes" id="UP000499080"/>
    </source>
</evidence>
<reference evidence="1 2" key="1">
    <citation type="journal article" date="2019" name="Sci. Rep.">
        <title>Orb-weaving spider Araneus ventricosus genome elucidates the spidroin gene catalogue.</title>
        <authorList>
            <person name="Kono N."/>
            <person name="Nakamura H."/>
            <person name="Ohtoshi R."/>
            <person name="Moran D.A.P."/>
            <person name="Shinohara A."/>
            <person name="Yoshida Y."/>
            <person name="Fujiwara M."/>
            <person name="Mori M."/>
            <person name="Tomita M."/>
            <person name="Arakawa K."/>
        </authorList>
    </citation>
    <scope>NUCLEOTIDE SEQUENCE [LARGE SCALE GENOMIC DNA]</scope>
</reference>
<organism evidence="1 2">
    <name type="scientific">Araneus ventricosus</name>
    <name type="common">Orbweaver spider</name>
    <name type="synonym">Epeira ventricosa</name>
    <dbReference type="NCBI Taxonomy" id="182803"/>
    <lineage>
        <taxon>Eukaryota</taxon>
        <taxon>Metazoa</taxon>
        <taxon>Ecdysozoa</taxon>
        <taxon>Arthropoda</taxon>
        <taxon>Chelicerata</taxon>
        <taxon>Arachnida</taxon>
        <taxon>Araneae</taxon>
        <taxon>Araneomorphae</taxon>
        <taxon>Entelegynae</taxon>
        <taxon>Araneoidea</taxon>
        <taxon>Araneidae</taxon>
        <taxon>Araneus</taxon>
    </lineage>
</organism>
<comment type="caution">
    <text evidence="1">The sequence shown here is derived from an EMBL/GenBank/DDBJ whole genome shotgun (WGS) entry which is preliminary data.</text>
</comment>
<gene>
    <name evidence="1" type="ORF">AVEN_22358_1</name>
</gene>
<proteinExistence type="predicted"/>
<protein>
    <submittedName>
        <fullName evidence="1">Uncharacterized protein</fullName>
    </submittedName>
</protein>
<sequence length="115" mass="13416">MHEPSRRRYIPPLEIWPTQPHCHYYTHQRSENPLAFSAASQPHIRGVPNPDSKESLSKRFWKPCRRQGRKTLTPVLINLSSISNAENIVSVIKINLVDNKPCIARSIFQLLYEYH</sequence>
<evidence type="ECO:0000313" key="1">
    <source>
        <dbReference type="EMBL" id="GBM43293.1"/>
    </source>
</evidence>
<dbReference type="Proteomes" id="UP000499080">
    <property type="component" value="Unassembled WGS sequence"/>
</dbReference>
<accession>A0A4Y2FQ23</accession>
<dbReference type="AlphaFoldDB" id="A0A4Y2FQ23"/>
<name>A0A4Y2FQ23_ARAVE</name>
<dbReference type="EMBL" id="BGPR01096803">
    <property type="protein sequence ID" value="GBM43293.1"/>
    <property type="molecule type" value="Genomic_DNA"/>
</dbReference>
<keyword evidence="2" id="KW-1185">Reference proteome</keyword>